<dbReference type="PANTHER" id="PTHR30250">
    <property type="entry name" value="PST FAMILY PREDICTED COLANIC ACID TRANSPORTER"/>
    <property type="match status" value="1"/>
</dbReference>
<gene>
    <name evidence="6" type="ORF">IV50_GL001428</name>
</gene>
<dbReference type="EMBL" id="JQBM01000005">
    <property type="protein sequence ID" value="KRN45840.1"/>
    <property type="molecule type" value="Genomic_DNA"/>
</dbReference>
<comment type="subcellular location">
    <subcellularLocation>
        <location evidence="1">Cell membrane</location>
        <topology evidence="1">Multi-pass membrane protein</topology>
    </subcellularLocation>
</comment>
<dbReference type="AlphaFoldDB" id="A0A0R2GYQ6"/>
<dbReference type="PANTHER" id="PTHR30250:SF11">
    <property type="entry name" value="O-ANTIGEN TRANSPORTER-RELATED"/>
    <property type="match status" value="1"/>
</dbReference>
<reference evidence="6 7" key="1">
    <citation type="journal article" date="2015" name="Genome Announc.">
        <title>Expanding the biotechnology potential of lactobacilli through comparative genomics of 213 strains and associated genera.</title>
        <authorList>
            <person name="Sun Z."/>
            <person name="Harris H.M."/>
            <person name="McCann A."/>
            <person name="Guo C."/>
            <person name="Argimon S."/>
            <person name="Zhang W."/>
            <person name="Yang X."/>
            <person name="Jeffery I.B."/>
            <person name="Cooney J.C."/>
            <person name="Kagawa T.F."/>
            <person name="Liu W."/>
            <person name="Song Y."/>
            <person name="Salvetti E."/>
            <person name="Wrobel A."/>
            <person name="Rasinkangas P."/>
            <person name="Parkhill J."/>
            <person name="Rea M.C."/>
            <person name="O'Sullivan O."/>
            <person name="Ritari J."/>
            <person name="Douillard F.P."/>
            <person name="Paul Ross R."/>
            <person name="Yang R."/>
            <person name="Briner A.E."/>
            <person name="Felis G.E."/>
            <person name="de Vos W.M."/>
            <person name="Barrangou R."/>
            <person name="Klaenhammer T.R."/>
            <person name="Caufield P.W."/>
            <person name="Cui Y."/>
            <person name="Zhang H."/>
            <person name="O'Toole P.W."/>
        </authorList>
    </citation>
    <scope>NUCLEOTIDE SEQUENCE [LARGE SCALE GENOMIC DNA]</scope>
    <source>
        <strain evidence="6 7">DSM 20410</strain>
    </source>
</reference>
<evidence type="ECO:0000256" key="1">
    <source>
        <dbReference type="ARBA" id="ARBA00004651"/>
    </source>
</evidence>
<dbReference type="Pfam" id="PF01943">
    <property type="entry name" value="Polysacc_synt"/>
    <property type="match status" value="1"/>
</dbReference>
<evidence type="ECO:0000256" key="2">
    <source>
        <dbReference type="ARBA" id="ARBA00022475"/>
    </source>
</evidence>
<proteinExistence type="predicted"/>
<dbReference type="OrthoDB" id="3249502at2"/>
<evidence type="ECO:0000313" key="7">
    <source>
        <dbReference type="Proteomes" id="UP000051992"/>
    </source>
</evidence>
<dbReference type="InterPro" id="IPR050833">
    <property type="entry name" value="Poly_Biosynth_Transport"/>
</dbReference>
<comment type="caution">
    <text evidence="6">The sequence shown here is derived from an EMBL/GenBank/DDBJ whole genome shotgun (WGS) entry which is preliminary data.</text>
</comment>
<accession>A0A0R2GYQ6</accession>
<dbReference type="InterPro" id="IPR002797">
    <property type="entry name" value="Polysacc_synth"/>
</dbReference>
<evidence type="ECO:0000313" key="6">
    <source>
        <dbReference type="EMBL" id="KRN45840.1"/>
    </source>
</evidence>
<dbReference type="PATRIC" id="fig|1629.5.peg.1442"/>
<keyword evidence="4" id="KW-1133">Transmembrane helix</keyword>
<dbReference type="GO" id="GO:0005886">
    <property type="term" value="C:plasma membrane"/>
    <property type="evidence" value="ECO:0007669"/>
    <property type="project" value="UniProtKB-SubCell"/>
</dbReference>
<keyword evidence="7" id="KW-1185">Reference proteome</keyword>
<dbReference type="RefSeq" id="WP_057747037.1">
    <property type="nucleotide sequence ID" value="NZ_BJLU01000008.1"/>
</dbReference>
<keyword evidence="5" id="KW-0472">Membrane</keyword>
<organism evidence="6 7">
    <name type="scientific">Weissella viridescens</name>
    <name type="common">Lactobacillus viridescens</name>
    <dbReference type="NCBI Taxonomy" id="1629"/>
    <lineage>
        <taxon>Bacteria</taxon>
        <taxon>Bacillati</taxon>
        <taxon>Bacillota</taxon>
        <taxon>Bacilli</taxon>
        <taxon>Lactobacillales</taxon>
        <taxon>Lactobacillaceae</taxon>
        <taxon>Weissella</taxon>
    </lineage>
</organism>
<keyword evidence="2" id="KW-1003">Cell membrane</keyword>
<dbReference type="Proteomes" id="UP000051992">
    <property type="component" value="Unassembled WGS sequence"/>
</dbReference>
<evidence type="ECO:0000256" key="4">
    <source>
        <dbReference type="ARBA" id="ARBA00022989"/>
    </source>
</evidence>
<evidence type="ECO:0000256" key="5">
    <source>
        <dbReference type="ARBA" id="ARBA00023136"/>
    </source>
</evidence>
<protein>
    <submittedName>
        <fullName evidence="6">Wzx</fullName>
    </submittedName>
</protein>
<sequence length="458" mass="50644">MNKNKKLLNNTLIFAIGSIGTKLINILMVPIYTYLMTKSQYGSVDLFITTINMLAPIVGFSIADAVFRFTLDDEYDSDTVLSNGVALTLFGTVAFVFASGLFYIITGRPNLLFIAVMVMANVFVMLFLNYFRGTGLIRLFIVFSLIFTALNALLTAFGIIYGPTHVTGFIIGYILSAIITIFLMVVCSKCYRQIKIAKIKKPIMRELLMYSVPLIPNAFAWWFTQDAAKFFILIFVGASGNGLYAVASKVPALVTIFYGIFSQAWQISAVDEFKSEDASEFYSETFAKLFSWLIVVVALALLVLRPLMGVIVQASYYDAWQNIGFLLVSAVFSNLSAFVGTTYIAAKQTRDIMTTTFIGLIANLVFSVILIPIFGVQGAGLGSMLGFALVLWIRIVKTKKLVPIKVNLLTTLTSLSIVFAMIAANYIPEVPVRYISLVVLLVLVTLLNVRTMLLRKKG</sequence>
<name>A0A0R2GYQ6_WEIVI</name>
<evidence type="ECO:0000256" key="3">
    <source>
        <dbReference type="ARBA" id="ARBA00022692"/>
    </source>
</evidence>
<keyword evidence="3" id="KW-0812">Transmembrane</keyword>